<dbReference type="GO" id="GO:0015562">
    <property type="term" value="F:efflux transmembrane transporter activity"/>
    <property type="evidence" value="ECO:0007669"/>
    <property type="project" value="InterPro"/>
</dbReference>
<reference evidence="2 3" key="1">
    <citation type="submission" date="2016-03" db="EMBL/GenBank/DDBJ databases">
        <title>Complete genome sequence of Pedobacter cryoconitis PAMC 27485.</title>
        <authorList>
            <person name="Lee J."/>
            <person name="Kim O.-S."/>
        </authorList>
    </citation>
    <scope>NUCLEOTIDE SEQUENCE [LARGE SCALE GENOMIC DNA]</scope>
    <source>
        <strain evidence="2 3">PAMC 27485</strain>
    </source>
</reference>
<protein>
    <submittedName>
        <fullName evidence="2">Outer membrane protein</fullName>
    </submittedName>
</protein>
<evidence type="ECO:0000256" key="1">
    <source>
        <dbReference type="SAM" id="SignalP"/>
    </source>
</evidence>
<dbReference type="KEGG" id="pcm:AY601_0190"/>
<evidence type="ECO:0000313" key="3">
    <source>
        <dbReference type="Proteomes" id="UP000071561"/>
    </source>
</evidence>
<dbReference type="EMBL" id="CP014504">
    <property type="protein sequence ID" value="AMP97161.1"/>
    <property type="molecule type" value="Genomic_DNA"/>
</dbReference>
<keyword evidence="3" id="KW-1185">Reference proteome</keyword>
<accession>A0A127V761</accession>
<dbReference type="OrthoDB" id="793488at2"/>
<dbReference type="Gene3D" id="1.20.1600.10">
    <property type="entry name" value="Outer membrane efflux proteins (OEP)"/>
    <property type="match status" value="1"/>
</dbReference>
<organism evidence="2 3">
    <name type="scientific">Pedobacter cryoconitis</name>
    <dbReference type="NCBI Taxonomy" id="188932"/>
    <lineage>
        <taxon>Bacteria</taxon>
        <taxon>Pseudomonadati</taxon>
        <taxon>Bacteroidota</taxon>
        <taxon>Sphingobacteriia</taxon>
        <taxon>Sphingobacteriales</taxon>
        <taxon>Sphingobacteriaceae</taxon>
        <taxon>Pedobacter</taxon>
    </lineage>
</organism>
<keyword evidence="1" id="KW-0732">Signal</keyword>
<evidence type="ECO:0000313" key="2">
    <source>
        <dbReference type="EMBL" id="AMP97161.1"/>
    </source>
</evidence>
<dbReference type="Proteomes" id="UP000071561">
    <property type="component" value="Chromosome"/>
</dbReference>
<dbReference type="RefSeq" id="WP_068395306.1">
    <property type="nucleotide sequence ID" value="NZ_CP014504.1"/>
</dbReference>
<gene>
    <name evidence="2" type="ORF">AY601_0190</name>
</gene>
<feature type="chain" id="PRO_5007280170" evidence="1">
    <location>
        <begin position="22"/>
        <end position="230"/>
    </location>
</feature>
<dbReference type="SUPFAM" id="SSF56954">
    <property type="entry name" value="Outer membrane efflux proteins (OEP)"/>
    <property type="match status" value="1"/>
</dbReference>
<sequence length="230" mass="25867" precursor="true">MKKVSALTVLLLSFLCLHVSAQDSIIGDINYGILDKYIQAAKENYPKRKILKAQEDAIKTGIAVAEISYLDMFSASYFYRPGDKQAISTPGQTANPYIVNGIQYGISLNLGAFLQKPFLVKRAKADYKVAQLQTADYDYALVNEVKKRYYTYIQMLSELKIKTQTAQDNNGVAENQRRRFEKGEIPLDAYNGSRVQLSDSNSAKIQTEVNFLNAKDALEEIIGRKLTDIK</sequence>
<feature type="signal peptide" evidence="1">
    <location>
        <begin position="1"/>
        <end position="21"/>
    </location>
</feature>
<dbReference type="AlphaFoldDB" id="A0A127V761"/>
<dbReference type="PATRIC" id="fig|188932.3.peg.193"/>
<proteinExistence type="predicted"/>
<name>A0A127V761_9SPHI</name>